<feature type="compositionally biased region" description="Polar residues" evidence="10">
    <location>
        <begin position="698"/>
        <end position="707"/>
    </location>
</feature>
<dbReference type="GO" id="GO:0035556">
    <property type="term" value="P:intracellular signal transduction"/>
    <property type="evidence" value="ECO:0007669"/>
    <property type="project" value="InterPro"/>
</dbReference>
<dbReference type="Pfam" id="PF04784">
    <property type="entry name" value="DUF547"/>
    <property type="match status" value="1"/>
</dbReference>
<evidence type="ECO:0000259" key="11">
    <source>
        <dbReference type="PROSITE" id="PS50011"/>
    </source>
</evidence>
<dbReference type="AlphaFoldDB" id="A0A061RDD5"/>
<feature type="domain" description="Protein kinase" evidence="11">
    <location>
        <begin position="4"/>
        <end position="257"/>
    </location>
</feature>
<evidence type="ECO:0000256" key="3">
    <source>
        <dbReference type="ARBA" id="ARBA00022527"/>
    </source>
</evidence>
<dbReference type="SMART" id="SM00049">
    <property type="entry name" value="DEP"/>
    <property type="match status" value="1"/>
</dbReference>
<organism evidence="13">
    <name type="scientific">Tetraselmis sp. GSL018</name>
    <dbReference type="NCBI Taxonomy" id="582737"/>
    <lineage>
        <taxon>Eukaryota</taxon>
        <taxon>Viridiplantae</taxon>
        <taxon>Chlorophyta</taxon>
        <taxon>core chlorophytes</taxon>
        <taxon>Chlorodendrophyceae</taxon>
        <taxon>Chlorodendrales</taxon>
        <taxon>Chlorodendraceae</taxon>
        <taxon>Tetraselmis</taxon>
    </lineage>
</organism>
<dbReference type="PROSITE" id="PS50011">
    <property type="entry name" value="PROTEIN_KINASE_DOM"/>
    <property type="match status" value="1"/>
</dbReference>
<evidence type="ECO:0000256" key="4">
    <source>
        <dbReference type="ARBA" id="ARBA00022679"/>
    </source>
</evidence>
<keyword evidence="7" id="KW-0067">ATP-binding</keyword>
<evidence type="ECO:0000256" key="1">
    <source>
        <dbReference type="ARBA" id="ARBA00010886"/>
    </source>
</evidence>
<dbReference type="GO" id="GO:0005524">
    <property type="term" value="F:ATP binding"/>
    <property type="evidence" value="ECO:0007669"/>
    <property type="project" value="UniProtKB-KW"/>
</dbReference>
<dbReference type="InterPro" id="IPR011009">
    <property type="entry name" value="Kinase-like_dom_sf"/>
</dbReference>
<evidence type="ECO:0000313" key="13">
    <source>
        <dbReference type="EMBL" id="JAC68799.1"/>
    </source>
</evidence>
<evidence type="ECO:0000256" key="10">
    <source>
        <dbReference type="SAM" id="MobiDB-lite"/>
    </source>
</evidence>
<dbReference type="SUPFAM" id="SSF46785">
    <property type="entry name" value="Winged helix' DNA-binding domain"/>
    <property type="match status" value="1"/>
</dbReference>
<dbReference type="PRINTS" id="PR00109">
    <property type="entry name" value="TYRKINASE"/>
</dbReference>
<sequence>MEQFEKIRMLGRGSQGSVILVKRKSDNLKYCIKRIFIDDTVSSYRAEVLNEIQILSKLGHPNITKYYGSFIEDGVLNVVMEYADNGSLFQHIQRARHPLSEAQIVKFFVQLLLALQHLHSKNILHRDIKTKNIFVTKRMQVKLGDFGLAKMLGSASSFAQSAVGTPYYLSPELCNGKPYNHKSDVWSLGCVVYEMATFRHPFNGTNLPALIMAIIEGQYRPLTQQYSLQLQEAIEACLRKHPEQRPSVEDLLRFPVVQRELLRVDAETALAAAEATEAEALCSHPFFSSGRLLTPLRSAQPVSCTAVLAEAEEDRELEWLVARLRTWVEVRDRVRRRVAYFKCFTGRELVSVLVSKVALESRQEATDLAQKWMDGGVLYHVDRSEDFSDSDELFRFKDDEVSVCLNAKRISDGSVRLSKDIENTFTNLLIELYDSFLTSRGSLVDYESLAESNIFREFCSFTCELQSVDLSSLSFNDKVAFFINSFNALVLHGFVVLGPPTRLHQRLHFYNHVSYLCGGQEYSLNIIEHGILRGNQKIPNSYCRTLSDGDSRLENAFVVWDPRLHFALNRGTKSCPPIKVYRGDTLDDQLTEAATDFCCRNIKLVRAKHEEKESMFVEVPALFEWYRADFGDTDAQLLRWISQYLDTTEKQVLLEVIERDAFRVKYREFDWSLNKAPSLQPAEPSRCPPKVHPPPSSVADTTPTESGTLRVGRPSRHLSARPKQQSEFVRQE</sequence>
<reference evidence="13" key="1">
    <citation type="submission" date="2014-05" db="EMBL/GenBank/DDBJ databases">
        <title>The transcriptome of the halophilic microalga Tetraselmis sp. GSL018 isolated from the Great Salt Lake, Utah.</title>
        <authorList>
            <person name="Jinkerson R.E."/>
            <person name="D'Adamo S."/>
            <person name="Posewitz M.C."/>
        </authorList>
    </citation>
    <scope>NUCLEOTIDE SEQUENCE</scope>
    <source>
        <strain evidence="13">GSL018</strain>
    </source>
</reference>
<dbReference type="PANTHER" id="PTHR44899">
    <property type="entry name" value="CAMK FAMILY PROTEIN KINASE"/>
    <property type="match status" value="1"/>
</dbReference>
<dbReference type="InterPro" id="IPR036390">
    <property type="entry name" value="WH_DNA-bd_sf"/>
</dbReference>
<dbReference type="PROSITE" id="PS50186">
    <property type="entry name" value="DEP"/>
    <property type="match status" value="1"/>
</dbReference>
<keyword evidence="5" id="KW-0547">Nucleotide-binding</keyword>
<dbReference type="PANTHER" id="PTHR44899:SF3">
    <property type="entry name" value="SERINE_THREONINE-PROTEIN KINASE NEK1"/>
    <property type="match status" value="1"/>
</dbReference>
<dbReference type="InterPro" id="IPR051131">
    <property type="entry name" value="NEK_Ser/Thr_kinase_NIMA"/>
</dbReference>
<dbReference type="EMBL" id="GBEZ01017547">
    <property type="protein sequence ID" value="JAC68799.1"/>
    <property type="molecule type" value="Transcribed_RNA"/>
</dbReference>
<dbReference type="PROSITE" id="PS00108">
    <property type="entry name" value="PROTEIN_KINASE_ST"/>
    <property type="match status" value="1"/>
</dbReference>
<dbReference type="EC" id="2.7.11.1" evidence="2"/>
<feature type="region of interest" description="Disordered" evidence="10">
    <location>
        <begin position="677"/>
        <end position="732"/>
    </location>
</feature>
<evidence type="ECO:0000256" key="8">
    <source>
        <dbReference type="ARBA" id="ARBA00047899"/>
    </source>
</evidence>
<name>A0A061RDD5_9CHLO</name>
<comment type="catalytic activity">
    <reaction evidence="9">
        <text>L-seryl-[protein] + ATP = O-phospho-L-seryl-[protein] + ADP + H(+)</text>
        <dbReference type="Rhea" id="RHEA:17989"/>
        <dbReference type="Rhea" id="RHEA-COMP:9863"/>
        <dbReference type="Rhea" id="RHEA-COMP:11604"/>
        <dbReference type="ChEBI" id="CHEBI:15378"/>
        <dbReference type="ChEBI" id="CHEBI:29999"/>
        <dbReference type="ChEBI" id="CHEBI:30616"/>
        <dbReference type="ChEBI" id="CHEBI:83421"/>
        <dbReference type="ChEBI" id="CHEBI:456216"/>
        <dbReference type="EC" id="2.7.11.1"/>
    </reaction>
</comment>
<gene>
    <name evidence="13" type="primary">NEK</name>
    <name evidence="13" type="ORF">TSPGSL018_7897</name>
</gene>
<dbReference type="InterPro" id="IPR000591">
    <property type="entry name" value="DEP_dom"/>
</dbReference>
<evidence type="ECO:0000256" key="9">
    <source>
        <dbReference type="ARBA" id="ARBA00048679"/>
    </source>
</evidence>
<accession>A0A061RDD5</accession>
<dbReference type="SMART" id="SM00220">
    <property type="entry name" value="S_TKc"/>
    <property type="match status" value="1"/>
</dbReference>
<dbReference type="InterPro" id="IPR000719">
    <property type="entry name" value="Prot_kinase_dom"/>
</dbReference>
<dbReference type="Gene3D" id="3.30.200.20">
    <property type="entry name" value="Phosphorylase Kinase, domain 1"/>
    <property type="match status" value="1"/>
</dbReference>
<dbReference type="InterPro" id="IPR036388">
    <property type="entry name" value="WH-like_DNA-bd_sf"/>
</dbReference>
<keyword evidence="6 13" id="KW-0418">Kinase</keyword>
<evidence type="ECO:0000256" key="6">
    <source>
        <dbReference type="ARBA" id="ARBA00022777"/>
    </source>
</evidence>
<dbReference type="SUPFAM" id="SSF56112">
    <property type="entry name" value="Protein kinase-like (PK-like)"/>
    <property type="match status" value="1"/>
</dbReference>
<evidence type="ECO:0000256" key="2">
    <source>
        <dbReference type="ARBA" id="ARBA00012513"/>
    </source>
</evidence>
<dbReference type="GO" id="GO:0004674">
    <property type="term" value="F:protein serine/threonine kinase activity"/>
    <property type="evidence" value="ECO:0007669"/>
    <property type="project" value="UniProtKB-KW"/>
</dbReference>
<dbReference type="FunFam" id="3.30.200.20:FF:000097">
    <property type="entry name" value="Probable serine/threonine-protein kinase nek1"/>
    <property type="match status" value="1"/>
</dbReference>
<dbReference type="Gene3D" id="1.10.10.10">
    <property type="entry name" value="Winged helix-like DNA-binding domain superfamily/Winged helix DNA-binding domain"/>
    <property type="match status" value="1"/>
</dbReference>
<protein>
    <recommendedName>
        <fullName evidence="2">non-specific serine/threonine protein kinase</fullName>
        <ecNumber evidence="2">2.7.11.1</ecNumber>
    </recommendedName>
</protein>
<evidence type="ECO:0000256" key="7">
    <source>
        <dbReference type="ARBA" id="ARBA00022840"/>
    </source>
</evidence>
<feature type="domain" description="DEP" evidence="12">
    <location>
        <begin position="324"/>
        <end position="398"/>
    </location>
</feature>
<dbReference type="Pfam" id="PF00069">
    <property type="entry name" value="Pkinase"/>
    <property type="match status" value="1"/>
</dbReference>
<dbReference type="InterPro" id="IPR006869">
    <property type="entry name" value="DUF547"/>
</dbReference>
<feature type="compositionally biased region" description="Pro residues" evidence="10">
    <location>
        <begin position="686"/>
        <end position="696"/>
    </location>
</feature>
<proteinExistence type="inferred from homology"/>
<comment type="catalytic activity">
    <reaction evidence="8">
        <text>L-threonyl-[protein] + ATP = O-phospho-L-threonyl-[protein] + ADP + H(+)</text>
        <dbReference type="Rhea" id="RHEA:46608"/>
        <dbReference type="Rhea" id="RHEA-COMP:11060"/>
        <dbReference type="Rhea" id="RHEA-COMP:11605"/>
        <dbReference type="ChEBI" id="CHEBI:15378"/>
        <dbReference type="ChEBI" id="CHEBI:30013"/>
        <dbReference type="ChEBI" id="CHEBI:30616"/>
        <dbReference type="ChEBI" id="CHEBI:61977"/>
        <dbReference type="ChEBI" id="CHEBI:456216"/>
        <dbReference type="EC" id="2.7.11.1"/>
    </reaction>
</comment>
<keyword evidence="4" id="KW-0808">Transferase</keyword>
<dbReference type="Gene3D" id="1.10.510.10">
    <property type="entry name" value="Transferase(Phosphotransferase) domain 1"/>
    <property type="match status" value="1"/>
</dbReference>
<dbReference type="InterPro" id="IPR001245">
    <property type="entry name" value="Ser-Thr/Tyr_kinase_cat_dom"/>
</dbReference>
<dbReference type="InterPro" id="IPR008271">
    <property type="entry name" value="Ser/Thr_kinase_AS"/>
</dbReference>
<dbReference type="CDD" id="cd08215">
    <property type="entry name" value="STKc_Nek"/>
    <property type="match status" value="1"/>
</dbReference>
<comment type="similarity">
    <text evidence="1">Belongs to the protein kinase superfamily. NEK Ser/Thr protein kinase family. NIMA subfamily.</text>
</comment>
<keyword evidence="3" id="KW-0723">Serine/threonine-protein kinase</keyword>
<feature type="compositionally biased region" description="Polar residues" evidence="10">
    <location>
        <begin position="722"/>
        <end position="732"/>
    </location>
</feature>
<evidence type="ECO:0000256" key="5">
    <source>
        <dbReference type="ARBA" id="ARBA00022741"/>
    </source>
</evidence>
<evidence type="ECO:0000259" key="12">
    <source>
        <dbReference type="PROSITE" id="PS50186"/>
    </source>
</evidence>
<dbReference type="CDD" id="cd04371">
    <property type="entry name" value="DEP"/>
    <property type="match status" value="1"/>
</dbReference>
<dbReference type="Pfam" id="PF00610">
    <property type="entry name" value="DEP"/>
    <property type="match status" value="1"/>
</dbReference>